<feature type="region of interest" description="Disordered" evidence="1">
    <location>
        <begin position="28"/>
        <end position="83"/>
    </location>
</feature>
<reference evidence="4" key="1">
    <citation type="journal article" date="2019" name="Int. J. Syst. Evol. Microbiol.">
        <title>The Global Catalogue of Microorganisms (GCM) 10K type strain sequencing project: providing services to taxonomists for standard genome sequencing and annotation.</title>
        <authorList>
            <consortium name="The Broad Institute Genomics Platform"/>
            <consortium name="The Broad Institute Genome Sequencing Center for Infectious Disease"/>
            <person name="Wu L."/>
            <person name="Ma J."/>
        </authorList>
    </citation>
    <scope>NUCLEOTIDE SEQUENCE [LARGE SCALE GENOMIC DNA]</scope>
    <source>
        <strain evidence="4">CCM 4481</strain>
    </source>
</reference>
<sequence>MNVQARTTALYCATLAGLLMLSACGKNEQAASPTPAAPATTAPAPTAPTPAATTPTPTPATTAPAPANTTPAPASTSGKSASIQPANDIKVAAVTLGSAVDASHIISKVQRRFAPTDKAIYASVTTLGSTDRASLSADWSYVDGKEQPFSSTTESLATDGPATTTFKVQNPNAWPVGQYKVVISLNGKAVASENFEVRG</sequence>
<evidence type="ECO:0000256" key="2">
    <source>
        <dbReference type="SAM" id="SignalP"/>
    </source>
</evidence>
<evidence type="ECO:0000313" key="4">
    <source>
        <dbReference type="Proteomes" id="UP001595961"/>
    </source>
</evidence>
<protein>
    <submittedName>
        <fullName evidence="3">Uncharacterized protein</fullName>
    </submittedName>
</protein>
<keyword evidence="2" id="KW-0732">Signal</keyword>
<organism evidence="3 4">
    <name type="scientific">Dyella halodurans</name>
    <dbReference type="NCBI Taxonomy" id="1920171"/>
    <lineage>
        <taxon>Bacteria</taxon>
        <taxon>Pseudomonadati</taxon>
        <taxon>Pseudomonadota</taxon>
        <taxon>Gammaproteobacteria</taxon>
        <taxon>Lysobacterales</taxon>
        <taxon>Rhodanobacteraceae</taxon>
        <taxon>Dyella</taxon>
    </lineage>
</organism>
<feature type="chain" id="PRO_5045849332" evidence="2">
    <location>
        <begin position="26"/>
        <end position="199"/>
    </location>
</feature>
<dbReference type="RefSeq" id="WP_266150667.1">
    <property type="nucleotide sequence ID" value="NZ_CP064028.1"/>
</dbReference>
<feature type="compositionally biased region" description="Low complexity" evidence="1">
    <location>
        <begin position="30"/>
        <end position="77"/>
    </location>
</feature>
<evidence type="ECO:0000256" key="1">
    <source>
        <dbReference type="SAM" id="MobiDB-lite"/>
    </source>
</evidence>
<name>A0ABV9BZQ7_9GAMM</name>
<evidence type="ECO:0000313" key="3">
    <source>
        <dbReference type="EMBL" id="MFC4525945.1"/>
    </source>
</evidence>
<dbReference type="PROSITE" id="PS51257">
    <property type="entry name" value="PROKAR_LIPOPROTEIN"/>
    <property type="match status" value="1"/>
</dbReference>
<dbReference type="Proteomes" id="UP001595961">
    <property type="component" value="Unassembled WGS sequence"/>
</dbReference>
<accession>A0ABV9BZQ7</accession>
<feature type="signal peptide" evidence="2">
    <location>
        <begin position="1"/>
        <end position="25"/>
    </location>
</feature>
<comment type="caution">
    <text evidence="3">The sequence shown here is derived from an EMBL/GenBank/DDBJ whole genome shotgun (WGS) entry which is preliminary data.</text>
</comment>
<dbReference type="EMBL" id="JBHSGA010000008">
    <property type="protein sequence ID" value="MFC4525945.1"/>
    <property type="molecule type" value="Genomic_DNA"/>
</dbReference>
<keyword evidence="4" id="KW-1185">Reference proteome</keyword>
<gene>
    <name evidence="3" type="ORF">ACFO5W_04780</name>
</gene>
<proteinExistence type="predicted"/>